<accession>E0NLP8</accession>
<evidence type="ECO:0000256" key="1">
    <source>
        <dbReference type="ARBA" id="ARBA00006422"/>
    </source>
</evidence>
<evidence type="ECO:0000256" key="9">
    <source>
        <dbReference type="ARBA" id="ARBA00023014"/>
    </source>
</evidence>
<feature type="binding site" evidence="11">
    <location>
        <begin position="66"/>
        <end position="67"/>
    </location>
    <ligand>
        <name>FAD</name>
        <dbReference type="ChEBI" id="CHEBI:57692"/>
    </ligand>
</feature>
<keyword evidence="4 12" id="KW-0001">2Fe-2S</keyword>
<dbReference type="AlphaFoldDB" id="E0NLP8"/>
<dbReference type="GO" id="GO:0046872">
    <property type="term" value="F:metal ion binding"/>
    <property type="evidence" value="ECO:0007669"/>
    <property type="project" value="UniProtKB-KW"/>
</dbReference>
<proteinExistence type="inferred from homology"/>
<dbReference type="Gene3D" id="2.40.30.10">
    <property type="entry name" value="Translation factors"/>
    <property type="match status" value="1"/>
</dbReference>
<evidence type="ECO:0000256" key="7">
    <source>
        <dbReference type="ARBA" id="ARBA00022982"/>
    </source>
</evidence>
<dbReference type="Pfam" id="PF10418">
    <property type="entry name" value="DHODB_Fe-S_bind"/>
    <property type="match status" value="1"/>
</dbReference>
<dbReference type="Proteomes" id="UP000003280">
    <property type="component" value="Unassembled WGS sequence"/>
</dbReference>
<evidence type="ECO:0000313" key="14">
    <source>
        <dbReference type="EMBL" id="EFM25239.1"/>
    </source>
</evidence>
<dbReference type="GO" id="GO:0051537">
    <property type="term" value="F:2 iron, 2 sulfur cluster binding"/>
    <property type="evidence" value="ECO:0007669"/>
    <property type="project" value="UniProtKB-KW"/>
</dbReference>
<dbReference type="GO" id="GO:0006221">
    <property type="term" value="P:pyrimidine nucleotide biosynthetic process"/>
    <property type="evidence" value="ECO:0007669"/>
    <property type="project" value="InterPro"/>
</dbReference>
<keyword evidence="14" id="KW-0560">Oxidoreductase</keyword>
<keyword evidence="15" id="KW-1185">Reference proteome</keyword>
<evidence type="ECO:0000256" key="5">
    <source>
        <dbReference type="ARBA" id="ARBA00022723"/>
    </source>
</evidence>
<comment type="similarity">
    <text evidence="1">Belongs to the PyrK family.</text>
</comment>
<name>E0NLP8_9FIRM</name>
<evidence type="ECO:0000256" key="4">
    <source>
        <dbReference type="ARBA" id="ARBA00022714"/>
    </source>
</evidence>
<evidence type="ECO:0000256" key="11">
    <source>
        <dbReference type="PIRSR" id="PIRSR006816-1"/>
    </source>
</evidence>
<evidence type="ECO:0000256" key="12">
    <source>
        <dbReference type="PIRSR" id="PIRSR006816-2"/>
    </source>
</evidence>
<dbReference type="InterPro" id="IPR017927">
    <property type="entry name" value="FAD-bd_FR_type"/>
</dbReference>
<keyword evidence="8 12" id="KW-0408">Iron</keyword>
<reference evidence="14 15" key="1">
    <citation type="submission" date="2010-07" db="EMBL/GenBank/DDBJ databases">
        <authorList>
            <person name="Muzny D."/>
            <person name="Qin X."/>
            <person name="Deng J."/>
            <person name="Jiang H."/>
            <person name="Liu Y."/>
            <person name="Qu J."/>
            <person name="Song X.-Z."/>
            <person name="Zhang L."/>
            <person name="Thornton R."/>
            <person name="Coyle M."/>
            <person name="Francisco L."/>
            <person name="Jackson L."/>
            <person name="Javaid M."/>
            <person name="Korchina V."/>
            <person name="Kovar C."/>
            <person name="Mata R."/>
            <person name="Mathew T."/>
            <person name="Ngo R."/>
            <person name="Nguyen L."/>
            <person name="Nguyen N."/>
            <person name="Okwuonu G."/>
            <person name="Ongeri F."/>
            <person name="Pham C."/>
            <person name="Simmons D."/>
            <person name="Wilczek-Boney K."/>
            <person name="Hale W."/>
            <person name="Jakkamsetti A."/>
            <person name="Pham P."/>
            <person name="Ruth R."/>
            <person name="San Lucas F."/>
            <person name="Warren J."/>
            <person name="Zhang J."/>
            <person name="Zhao Z."/>
            <person name="Zhou C."/>
            <person name="Zhu D."/>
            <person name="Lee S."/>
            <person name="Bess C."/>
            <person name="Blankenburg K."/>
            <person name="Forbes L."/>
            <person name="Fu Q."/>
            <person name="Gubbala S."/>
            <person name="Hirani K."/>
            <person name="Jayaseelan J.C."/>
            <person name="Lara F."/>
            <person name="Munidasa M."/>
            <person name="Palculict T."/>
            <person name="Patil S."/>
            <person name="Pu L.-L."/>
            <person name="Saada N."/>
            <person name="Tang L."/>
            <person name="Weissenberger G."/>
            <person name="Zhu Y."/>
            <person name="Hemphill L."/>
            <person name="Shang Y."/>
            <person name="Youmans B."/>
            <person name="Ayvaz T."/>
            <person name="Ross M."/>
            <person name="Santibanez J."/>
            <person name="Aqrawi P."/>
            <person name="Gross S."/>
            <person name="Joshi V."/>
            <person name="Fowler G."/>
            <person name="Nazareth L."/>
            <person name="Reid J."/>
            <person name="Worley K."/>
            <person name="Petrosino J."/>
            <person name="Highlander S."/>
            <person name="Gibbs R."/>
        </authorList>
    </citation>
    <scope>NUCLEOTIDE SEQUENCE [LARGE SCALE GENOMIC DNA]</scope>
    <source>
        <strain evidence="14 15">ATCC BAA-1640</strain>
    </source>
</reference>
<dbReference type="PIRSF" id="PIRSF006816">
    <property type="entry name" value="Cyc3_hyd_g"/>
    <property type="match status" value="1"/>
</dbReference>
<feature type="binding site" evidence="12">
    <location>
        <position position="208"/>
    </location>
    <ligand>
        <name>[2Fe-2S] cluster</name>
        <dbReference type="ChEBI" id="CHEBI:190135"/>
    </ligand>
</feature>
<dbReference type="EMBL" id="AEEH01000043">
    <property type="protein sequence ID" value="EFM25239.1"/>
    <property type="molecule type" value="Genomic_DNA"/>
</dbReference>
<comment type="cofactor">
    <cofactor evidence="12">
        <name>[2Fe-2S] cluster</name>
        <dbReference type="ChEBI" id="CHEBI:190135"/>
    </cofactor>
    <text evidence="12">Binds 1 [2Fe-2S] cluster per subunit.</text>
</comment>
<dbReference type="EC" id="1.3.5.2" evidence="14"/>
<dbReference type="OrthoDB" id="9789468at2"/>
<dbReference type="NCBIfam" id="NF000798">
    <property type="entry name" value="PRK00054.1-3"/>
    <property type="match status" value="1"/>
</dbReference>
<keyword evidence="6 11" id="KW-0274">FAD</keyword>
<keyword evidence="5 12" id="KW-0479">Metal-binding</keyword>
<dbReference type="InterPro" id="IPR012165">
    <property type="entry name" value="Cyt_c3_hydrogenase_gsu"/>
</dbReference>
<dbReference type="InterPro" id="IPR039261">
    <property type="entry name" value="FNR_nucleotide-bd"/>
</dbReference>
<dbReference type="InterPro" id="IPR017938">
    <property type="entry name" value="Riboflavin_synthase-like_b-brl"/>
</dbReference>
<keyword evidence="9 12" id="KW-0411">Iron-sulfur</keyword>
<comment type="cofactor">
    <cofactor evidence="10">
        <name>[2Fe-2S] cluster</name>
        <dbReference type="ChEBI" id="CHEBI:190135"/>
    </cofactor>
</comment>
<dbReference type="PRINTS" id="PR00409">
    <property type="entry name" value="PHDIOXRDTASE"/>
</dbReference>
<dbReference type="PANTHER" id="PTHR43513:SF3">
    <property type="entry name" value="DIHYDROOROTATE DEHYDROGENASE B (NAD(+)), ELECTRON TRANSFER SUBUNIT-RELATED"/>
    <property type="match status" value="1"/>
</dbReference>
<dbReference type="Gene3D" id="3.40.50.80">
    <property type="entry name" value="Nucleotide-binding domain of ferredoxin-NADP reductase (FNR) module"/>
    <property type="match status" value="1"/>
</dbReference>
<evidence type="ECO:0000256" key="3">
    <source>
        <dbReference type="ARBA" id="ARBA00022630"/>
    </source>
</evidence>
<evidence type="ECO:0000256" key="6">
    <source>
        <dbReference type="ARBA" id="ARBA00022827"/>
    </source>
</evidence>
<dbReference type="InterPro" id="IPR019480">
    <property type="entry name" value="Dihydroorotate_DH_Fe-S-bd"/>
</dbReference>
<evidence type="ECO:0000313" key="15">
    <source>
        <dbReference type="Proteomes" id="UP000003280"/>
    </source>
</evidence>
<dbReference type="Gene3D" id="2.10.240.10">
    <property type="entry name" value="Dihydroorotate dehydrogenase, electron transfer subunit"/>
    <property type="match status" value="1"/>
</dbReference>
<dbReference type="eggNOG" id="COG0543">
    <property type="taxonomic scope" value="Bacteria"/>
</dbReference>
<keyword evidence="3 11" id="KW-0285">Flavoprotein</keyword>
<dbReference type="RefSeq" id="WP_008901942.1">
    <property type="nucleotide sequence ID" value="NZ_GL397071.1"/>
</dbReference>
<evidence type="ECO:0000256" key="2">
    <source>
        <dbReference type="ARBA" id="ARBA00022448"/>
    </source>
</evidence>
<feature type="binding site" evidence="12">
    <location>
        <position position="223"/>
    </location>
    <ligand>
        <name>[2Fe-2S] cluster</name>
        <dbReference type="ChEBI" id="CHEBI:190135"/>
    </ligand>
</feature>
<protein>
    <submittedName>
        <fullName evidence="14">Oxidoreductase NAD-binding domain protein</fullName>
        <ecNumber evidence="14">1.3.5.2</ecNumber>
    </submittedName>
</protein>
<evidence type="ECO:0000259" key="13">
    <source>
        <dbReference type="PROSITE" id="PS51384"/>
    </source>
</evidence>
<comment type="caution">
    <text evidence="14">The sequence shown here is derived from an EMBL/GenBank/DDBJ whole genome shotgun (WGS) entry which is preliminary data.</text>
</comment>
<comment type="cofactor">
    <cofactor evidence="11">
        <name>FAD</name>
        <dbReference type="ChEBI" id="CHEBI:57692"/>
    </cofactor>
    <text evidence="11">Binds 1 FAD per subunit.</text>
</comment>
<feature type="domain" description="FAD-binding FR-type" evidence="13">
    <location>
        <begin position="1"/>
        <end position="91"/>
    </location>
</feature>
<dbReference type="GO" id="GO:0106430">
    <property type="term" value="F:dihydroorotate dehydrogenase (quinone) activity"/>
    <property type="evidence" value="ECO:0007669"/>
    <property type="project" value="UniProtKB-EC"/>
</dbReference>
<evidence type="ECO:0000256" key="8">
    <source>
        <dbReference type="ARBA" id="ARBA00023004"/>
    </source>
</evidence>
<dbReference type="GO" id="GO:0050660">
    <property type="term" value="F:flavin adenine dinucleotide binding"/>
    <property type="evidence" value="ECO:0007669"/>
    <property type="project" value="InterPro"/>
</dbReference>
<sequence length="236" mass="26553">MICKVLKNIDIDDRYFFLKTDFEVEPKAGQFYMLRSWENYPTLSRPISIYNAEDGLEFLVEERGVGTNLLRNLKEGDLIKVYGPYGNSFDIDVDKVALVGGGVGTAPMYLTAKKIKEKNRDAKVKLYLGLDEVTKLDEMFYDLEKLGVEIFVKRGGFITDIIDFKEEKLIYACGPEAMLENITKLSLKENSTCYVSLDTKMACGVGACLGCTCKTKNGNKRTCKEGPIFLGSDIYE</sequence>
<feature type="binding site" evidence="12">
    <location>
        <position position="211"/>
    </location>
    <ligand>
        <name>[2Fe-2S] cluster</name>
        <dbReference type="ChEBI" id="CHEBI:190135"/>
    </ligand>
</feature>
<organism evidence="14 15">
    <name type="scientific">Peptoniphilus duerdenii ATCC BAA-1640</name>
    <dbReference type="NCBI Taxonomy" id="862517"/>
    <lineage>
        <taxon>Bacteria</taxon>
        <taxon>Bacillati</taxon>
        <taxon>Bacillota</taxon>
        <taxon>Tissierellia</taxon>
        <taxon>Tissierellales</taxon>
        <taxon>Peptoniphilaceae</taxon>
        <taxon>Peptoniphilus</taxon>
    </lineage>
</organism>
<keyword evidence="7" id="KW-0249">Electron transport</keyword>
<keyword evidence="2" id="KW-0813">Transport</keyword>
<dbReference type="SUPFAM" id="SSF52343">
    <property type="entry name" value="Ferredoxin reductase-like, C-terminal NADP-linked domain"/>
    <property type="match status" value="1"/>
</dbReference>
<gene>
    <name evidence="14" type="primary">pyrDII</name>
    <name evidence="14" type="ORF">HMPREF9225_1128</name>
</gene>
<dbReference type="PANTHER" id="PTHR43513">
    <property type="entry name" value="DIHYDROOROTATE DEHYDROGENASE B (NAD(+)), ELECTRON TRANSFER SUBUNIT"/>
    <property type="match status" value="1"/>
</dbReference>
<dbReference type="SUPFAM" id="SSF63380">
    <property type="entry name" value="Riboflavin synthase domain-like"/>
    <property type="match status" value="1"/>
</dbReference>
<dbReference type="HOGENOM" id="CLU_003827_1_2_9"/>
<dbReference type="PROSITE" id="PS51384">
    <property type="entry name" value="FAD_FR"/>
    <property type="match status" value="1"/>
</dbReference>
<evidence type="ECO:0000256" key="10">
    <source>
        <dbReference type="ARBA" id="ARBA00034078"/>
    </source>
</evidence>
<feature type="binding site" evidence="11">
    <location>
        <begin position="45"/>
        <end position="48"/>
    </location>
    <ligand>
        <name>FAD</name>
        <dbReference type="ChEBI" id="CHEBI:57692"/>
    </ligand>
</feature>
<dbReference type="InterPro" id="IPR050353">
    <property type="entry name" value="PyrK_electron_transfer"/>
</dbReference>
<feature type="binding site" evidence="12">
    <location>
        <position position="203"/>
    </location>
    <ligand>
        <name>[2Fe-2S] cluster</name>
        <dbReference type="ChEBI" id="CHEBI:190135"/>
    </ligand>
</feature>
<dbReference type="STRING" id="862517.HMPREF9225_1128"/>
<dbReference type="InterPro" id="IPR037117">
    <property type="entry name" value="Dihydroorotate_DH_ele_sf"/>
</dbReference>